<reference evidence="1 2" key="1">
    <citation type="submission" date="2019-02" db="EMBL/GenBank/DDBJ databases">
        <title>Opniocepnalus argus genome.</title>
        <authorList>
            <person name="Zhou C."/>
            <person name="Xiao S."/>
        </authorList>
    </citation>
    <scope>NUCLEOTIDE SEQUENCE [LARGE SCALE GENOMIC DNA]</scope>
    <source>
        <strain evidence="1">OARG1902GOOAL</strain>
        <tissue evidence="1">Muscle</tissue>
    </source>
</reference>
<evidence type="ECO:0000313" key="1">
    <source>
        <dbReference type="EMBL" id="KAF3692841.1"/>
    </source>
</evidence>
<gene>
    <name evidence="1" type="ORF">EXN66_Car008517</name>
</gene>
<dbReference type="AlphaFoldDB" id="A0A6G1PR65"/>
<dbReference type="Proteomes" id="UP000503349">
    <property type="component" value="Chromosome 8"/>
</dbReference>
<dbReference type="EMBL" id="CM015719">
    <property type="protein sequence ID" value="KAF3692841.1"/>
    <property type="molecule type" value="Genomic_DNA"/>
</dbReference>
<keyword evidence="2" id="KW-1185">Reference proteome</keyword>
<protein>
    <submittedName>
        <fullName evidence="1">Uncharacterized protein</fullName>
    </submittedName>
</protein>
<name>A0A6G1PR65_CHAAH</name>
<evidence type="ECO:0000313" key="2">
    <source>
        <dbReference type="Proteomes" id="UP000503349"/>
    </source>
</evidence>
<organism evidence="1 2">
    <name type="scientific">Channa argus</name>
    <name type="common">Northern snakehead</name>
    <name type="synonym">Ophicephalus argus</name>
    <dbReference type="NCBI Taxonomy" id="215402"/>
    <lineage>
        <taxon>Eukaryota</taxon>
        <taxon>Metazoa</taxon>
        <taxon>Chordata</taxon>
        <taxon>Craniata</taxon>
        <taxon>Vertebrata</taxon>
        <taxon>Euteleostomi</taxon>
        <taxon>Actinopterygii</taxon>
        <taxon>Neopterygii</taxon>
        <taxon>Teleostei</taxon>
        <taxon>Neoteleostei</taxon>
        <taxon>Acanthomorphata</taxon>
        <taxon>Anabantaria</taxon>
        <taxon>Anabantiformes</taxon>
        <taxon>Channoidei</taxon>
        <taxon>Channidae</taxon>
        <taxon>Channa</taxon>
    </lineage>
</organism>
<reference evidence="2" key="2">
    <citation type="submission" date="2019-02" db="EMBL/GenBank/DDBJ databases">
        <title>Opniocepnalus argus Var Kimnra genome.</title>
        <authorList>
            <person name="Zhou C."/>
            <person name="Xiao S."/>
        </authorList>
    </citation>
    <scope>NUCLEOTIDE SEQUENCE [LARGE SCALE GENOMIC DNA]</scope>
</reference>
<sequence>MLKYLLVKVKFSGNIGGPGGSVVEHWVGIQKAADSNPTPTCVAPPSHQVQVPPWCQSRARIKW</sequence>
<accession>A0A6G1PR65</accession>
<proteinExistence type="predicted"/>